<feature type="compositionally biased region" description="Acidic residues" evidence="1">
    <location>
        <begin position="255"/>
        <end position="289"/>
    </location>
</feature>
<gene>
    <name evidence="2" type="ORF">PNOK_0021400</name>
</gene>
<protein>
    <submittedName>
        <fullName evidence="2">Uncharacterized protein</fullName>
    </submittedName>
</protein>
<dbReference type="EMBL" id="NBII01000001">
    <property type="protein sequence ID" value="PAV23146.1"/>
    <property type="molecule type" value="Genomic_DNA"/>
</dbReference>
<feature type="region of interest" description="Disordered" evidence="1">
    <location>
        <begin position="245"/>
        <end position="313"/>
    </location>
</feature>
<organism evidence="2 3">
    <name type="scientific">Pyrrhoderma noxium</name>
    <dbReference type="NCBI Taxonomy" id="2282107"/>
    <lineage>
        <taxon>Eukaryota</taxon>
        <taxon>Fungi</taxon>
        <taxon>Dikarya</taxon>
        <taxon>Basidiomycota</taxon>
        <taxon>Agaricomycotina</taxon>
        <taxon>Agaricomycetes</taxon>
        <taxon>Hymenochaetales</taxon>
        <taxon>Hymenochaetaceae</taxon>
        <taxon>Pyrrhoderma</taxon>
    </lineage>
</organism>
<comment type="caution">
    <text evidence="2">The sequence shown here is derived from an EMBL/GenBank/DDBJ whole genome shotgun (WGS) entry which is preliminary data.</text>
</comment>
<sequence length="376" mass="42957">MTYFDLTVTEVVGSIVYSPKNSTSFENPPDRHYETPHEVNHLCYIDRKHTCTPSERQRMIRTKTNRTFDSENKVLEFDPEFDGIPSVFTIDDSDNIIIDSDSDGDDLVVKDSWYQGDVSLLRPIGLSTTKYRELEQNAEYDVTFSDEEDTYSSSRDFEYAHGFGGYEGDDEYLPGSLSMLSLYSLEEDEREKEFGYDGDDEISLSDFEEDYDEMDEYDVKDGYIGDDDLSEWDDDVEWSEDEHISFKGYVGGDELSTEDSEENYEPLLDEETDEDLEESNYDSVQEDESSEHVQDESTNTDAEEKNVNIDQRKTIPVQVEDNAHKDEIGEQKNLNGGGDVRSDIVTPSIGSMVSTNFNDLGPEVSSIYSPTFGRIH</sequence>
<dbReference type="AlphaFoldDB" id="A0A286UU68"/>
<name>A0A286UU68_9AGAM</name>
<evidence type="ECO:0000313" key="3">
    <source>
        <dbReference type="Proteomes" id="UP000217199"/>
    </source>
</evidence>
<feature type="compositionally biased region" description="Basic and acidic residues" evidence="1">
    <location>
        <begin position="302"/>
        <end position="313"/>
    </location>
</feature>
<keyword evidence="3" id="KW-1185">Reference proteome</keyword>
<accession>A0A286UU68</accession>
<evidence type="ECO:0000256" key="1">
    <source>
        <dbReference type="SAM" id="MobiDB-lite"/>
    </source>
</evidence>
<proteinExistence type="predicted"/>
<reference evidence="2 3" key="1">
    <citation type="journal article" date="2017" name="Mol. Ecol.">
        <title>Comparative and population genomic landscape of Phellinus noxius: A hypervariable fungus causing root rot in trees.</title>
        <authorList>
            <person name="Chung C.L."/>
            <person name="Lee T.J."/>
            <person name="Akiba M."/>
            <person name="Lee H.H."/>
            <person name="Kuo T.H."/>
            <person name="Liu D."/>
            <person name="Ke H.M."/>
            <person name="Yokoi T."/>
            <person name="Roa M.B."/>
            <person name="Lu M.J."/>
            <person name="Chang Y.Y."/>
            <person name="Ann P.J."/>
            <person name="Tsai J.N."/>
            <person name="Chen C.Y."/>
            <person name="Tzean S.S."/>
            <person name="Ota Y."/>
            <person name="Hattori T."/>
            <person name="Sahashi N."/>
            <person name="Liou R.F."/>
            <person name="Kikuchi T."/>
            <person name="Tsai I.J."/>
        </authorList>
    </citation>
    <scope>NUCLEOTIDE SEQUENCE [LARGE SCALE GENOMIC DNA]</scope>
    <source>
        <strain evidence="2 3">FFPRI411160</strain>
    </source>
</reference>
<dbReference type="InParanoid" id="A0A286UU68"/>
<dbReference type="Proteomes" id="UP000217199">
    <property type="component" value="Unassembled WGS sequence"/>
</dbReference>
<evidence type="ECO:0000313" key="2">
    <source>
        <dbReference type="EMBL" id="PAV23146.1"/>
    </source>
</evidence>